<protein>
    <submittedName>
        <fullName evidence="5">Complement C3</fullName>
    </submittedName>
</protein>
<dbReference type="Gene3D" id="2.60.40.690">
    <property type="entry name" value="Alpha-macroglobulin, receptor-binding domain"/>
    <property type="match status" value="1"/>
</dbReference>
<evidence type="ECO:0000256" key="1">
    <source>
        <dbReference type="ARBA" id="ARBA00004613"/>
    </source>
</evidence>
<keyword evidence="3" id="KW-1015">Disulfide bond</keyword>
<dbReference type="InterPro" id="IPR018933">
    <property type="entry name" value="Netrin_module_non-TIMP"/>
</dbReference>
<dbReference type="AlphaFoldDB" id="A0A8T1SBF1"/>
<feature type="non-terminal residue" evidence="5">
    <location>
        <position position="285"/>
    </location>
</feature>
<evidence type="ECO:0000313" key="5">
    <source>
        <dbReference type="EMBL" id="KAG6926007.1"/>
    </source>
</evidence>
<dbReference type="InterPro" id="IPR001134">
    <property type="entry name" value="Netrin_domain"/>
</dbReference>
<dbReference type="Proteomes" id="UP000765507">
    <property type="component" value="Unassembled WGS sequence"/>
</dbReference>
<dbReference type="Gene3D" id="2.40.50.120">
    <property type="match status" value="1"/>
</dbReference>
<reference evidence="5 6" key="1">
    <citation type="journal article" date="2020" name="G3 (Bethesda)">
        <title>Draft Genome of the Common Snapping Turtle, Chelydra serpentina, a Model for Phenotypic Plasticity in Reptiles.</title>
        <authorList>
            <person name="Das D."/>
            <person name="Singh S.K."/>
            <person name="Bierstedt J."/>
            <person name="Erickson A."/>
            <person name="Galli G.L.J."/>
            <person name="Crossley D.A. 2nd"/>
            <person name="Rhen T."/>
        </authorList>
    </citation>
    <scope>NUCLEOTIDE SEQUENCE [LARGE SCALE GENOMIC DNA]</scope>
    <source>
        <strain evidence="5">KW</strain>
    </source>
</reference>
<dbReference type="SMART" id="SM01361">
    <property type="entry name" value="A2M_recep"/>
    <property type="match status" value="1"/>
</dbReference>
<dbReference type="InterPro" id="IPR036595">
    <property type="entry name" value="A-macroglobulin_rcpt-bd_sf"/>
</dbReference>
<dbReference type="Pfam" id="PF01759">
    <property type="entry name" value="NTR"/>
    <property type="match status" value="1"/>
</dbReference>
<dbReference type="SUPFAM" id="SSF49410">
    <property type="entry name" value="Alpha-macroglobulin receptor domain"/>
    <property type="match status" value="1"/>
</dbReference>
<dbReference type="InterPro" id="IPR008993">
    <property type="entry name" value="TIMP-like_OB-fold"/>
</dbReference>
<evidence type="ECO:0000256" key="2">
    <source>
        <dbReference type="ARBA" id="ARBA00022525"/>
    </source>
</evidence>
<dbReference type="OrthoDB" id="9425200at2759"/>
<proteinExistence type="predicted"/>
<dbReference type="SMART" id="SM00643">
    <property type="entry name" value="C345C"/>
    <property type="match status" value="1"/>
</dbReference>
<evidence type="ECO:0000259" key="4">
    <source>
        <dbReference type="PROSITE" id="PS50189"/>
    </source>
</evidence>
<dbReference type="Pfam" id="PF07677">
    <property type="entry name" value="A2M_recep"/>
    <property type="match status" value="1"/>
</dbReference>
<accession>A0A8T1SBF1</accession>
<keyword evidence="2" id="KW-0964">Secreted</keyword>
<comment type="subcellular location">
    <subcellularLocation>
        <location evidence="1">Secreted</location>
    </subcellularLocation>
</comment>
<dbReference type="InterPro" id="IPR009048">
    <property type="entry name" value="A-macroglobulin_rcpt-bd"/>
</dbReference>
<organism evidence="5 6">
    <name type="scientific">Chelydra serpentina</name>
    <name type="common">Snapping turtle</name>
    <name type="synonym">Testudo serpentina</name>
    <dbReference type="NCBI Taxonomy" id="8475"/>
    <lineage>
        <taxon>Eukaryota</taxon>
        <taxon>Metazoa</taxon>
        <taxon>Chordata</taxon>
        <taxon>Craniata</taxon>
        <taxon>Vertebrata</taxon>
        <taxon>Euteleostomi</taxon>
        <taxon>Archelosauria</taxon>
        <taxon>Testudinata</taxon>
        <taxon>Testudines</taxon>
        <taxon>Cryptodira</taxon>
        <taxon>Durocryptodira</taxon>
        <taxon>Americhelydia</taxon>
        <taxon>Chelydroidea</taxon>
        <taxon>Chelydridae</taxon>
        <taxon>Chelydra</taxon>
    </lineage>
</organism>
<dbReference type="SUPFAM" id="SSF50242">
    <property type="entry name" value="TIMP-like"/>
    <property type="match status" value="1"/>
</dbReference>
<keyword evidence="6" id="KW-1185">Reference proteome</keyword>
<dbReference type="PANTHER" id="PTHR11412:SF81">
    <property type="entry name" value="COMPLEMENT C3"/>
    <property type="match status" value="1"/>
</dbReference>
<evidence type="ECO:0000256" key="3">
    <source>
        <dbReference type="ARBA" id="ARBA00023157"/>
    </source>
</evidence>
<name>A0A8T1SBF1_CHESE</name>
<gene>
    <name evidence="5" type="ORF">G0U57_013036</name>
</gene>
<dbReference type="PROSITE" id="PS50189">
    <property type="entry name" value="NTR"/>
    <property type="match status" value="1"/>
</dbReference>
<sequence length="285" mass="32508">KKQQYIDTFLLRLRTRSLGQRDATMTIIDVSLLTGFEPDLGDLKQLTNDVEQYVFLFESKAALSNNSIILYFNQISTQTDTEVGFRIHQRLDLGLLQPAVVTVYEYYEPARRCSRFYNMPDQSGLLRKICQEEVCKCAEDNCLQPTPPQGLTEDVLYDLACDTGVDYVYKVQLEQREPHNSTVYYSMRVLAVVKSGTDAEANGQVRRFVSHANCEATLGLREQGRYLVMGRTKDLWISTDSYTYVLGKTGFIVPWLSPEEAASDRKTRTFLQTLENFADFSGCDT</sequence>
<dbReference type="GO" id="GO:0005576">
    <property type="term" value="C:extracellular region"/>
    <property type="evidence" value="ECO:0007669"/>
    <property type="project" value="UniProtKB-SubCell"/>
</dbReference>
<comment type="caution">
    <text evidence="5">The sequence shown here is derived from an EMBL/GenBank/DDBJ whole genome shotgun (WGS) entry which is preliminary data.</text>
</comment>
<dbReference type="PANTHER" id="PTHR11412">
    <property type="entry name" value="MACROGLOBULIN / COMPLEMENT"/>
    <property type="match status" value="1"/>
</dbReference>
<dbReference type="EMBL" id="JAHGAV010000354">
    <property type="protein sequence ID" value="KAG6926007.1"/>
    <property type="molecule type" value="Genomic_DNA"/>
</dbReference>
<feature type="domain" description="NTR" evidence="4">
    <location>
        <begin position="142"/>
        <end position="283"/>
    </location>
</feature>
<dbReference type="InterPro" id="IPR050473">
    <property type="entry name" value="A2M/Complement_sys"/>
</dbReference>
<evidence type="ECO:0000313" key="6">
    <source>
        <dbReference type="Proteomes" id="UP000765507"/>
    </source>
</evidence>